<dbReference type="EMBL" id="KN838725">
    <property type="protein sequence ID" value="KIJ96341.1"/>
    <property type="molecule type" value="Genomic_DNA"/>
</dbReference>
<organism evidence="1 2">
    <name type="scientific">Laccaria amethystina LaAM-08-1</name>
    <dbReference type="NCBI Taxonomy" id="1095629"/>
    <lineage>
        <taxon>Eukaryota</taxon>
        <taxon>Fungi</taxon>
        <taxon>Dikarya</taxon>
        <taxon>Basidiomycota</taxon>
        <taxon>Agaricomycotina</taxon>
        <taxon>Agaricomycetes</taxon>
        <taxon>Agaricomycetidae</taxon>
        <taxon>Agaricales</taxon>
        <taxon>Agaricineae</taxon>
        <taxon>Hydnangiaceae</taxon>
        <taxon>Laccaria</taxon>
    </lineage>
</organism>
<dbReference type="Proteomes" id="UP000054477">
    <property type="component" value="Unassembled WGS sequence"/>
</dbReference>
<dbReference type="AlphaFoldDB" id="A0A0C9XF84"/>
<sequence length="181" mass="20159">MNEILFFNQDCIQMAHLNTSKVMDKFRRSEIWRTEKVERTSSTSATIEEDVVSDTSTLDELSDSDEEVVSGSAQTACVYNMGELAHVLDEEVSDMKNHATGSLSTPTSTRQVSNEKQWPQKQKHVTAEQLAVKSLKRGGFLVEKAQTTEVTFPSFSFAEAISLRGHSQRIPSGWMVSPVLA</sequence>
<protein>
    <submittedName>
        <fullName evidence="1">Uncharacterized protein</fullName>
    </submittedName>
</protein>
<reference evidence="2" key="2">
    <citation type="submission" date="2015-01" db="EMBL/GenBank/DDBJ databases">
        <title>Evolutionary Origins and Diversification of the Mycorrhizal Mutualists.</title>
        <authorList>
            <consortium name="DOE Joint Genome Institute"/>
            <consortium name="Mycorrhizal Genomics Consortium"/>
            <person name="Kohler A."/>
            <person name="Kuo A."/>
            <person name="Nagy L.G."/>
            <person name="Floudas D."/>
            <person name="Copeland A."/>
            <person name="Barry K.W."/>
            <person name="Cichocki N."/>
            <person name="Veneault-Fourrey C."/>
            <person name="LaButti K."/>
            <person name="Lindquist E.A."/>
            <person name="Lipzen A."/>
            <person name="Lundell T."/>
            <person name="Morin E."/>
            <person name="Murat C."/>
            <person name="Riley R."/>
            <person name="Ohm R."/>
            <person name="Sun H."/>
            <person name="Tunlid A."/>
            <person name="Henrissat B."/>
            <person name="Grigoriev I.V."/>
            <person name="Hibbett D.S."/>
            <person name="Martin F."/>
        </authorList>
    </citation>
    <scope>NUCLEOTIDE SEQUENCE [LARGE SCALE GENOMIC DNA]</scope>
    <source>
        <strain evidence="2">LaAM-08-1</strain>
    </source>
</reference>
<gene>
    <name evidence="1" type="ORF">K443DRAFT_124497</name>
</gene>
<accession>A0A0C9XF84</accession>
<name>A0A0C9XF84_9AGAR</name>
<evidence type="ECO:0000313" key="2">
    <source>
        <dbReference type="Proteomes" id="UP000054477"/>
    </source>
</evidence>
<proteinExistence type="predicted"/>
<dbReference type="HOGENOM" id="CLU_1489248_0_0_1"/>
<evidence type="ECO:0000313" key="1">
    <source>
        <dbReference type="EMBL" id="KIJ96341.1"/>
    </source>
</evidence>
<keyword evidence="2" id="KW-1185">Reference proteome</keyword>
<reference evidence="1 2" key="1">
    <citation type="submission" date="2014-04" db="EMBL/GenBank/DDBJ databases">
        <authorList>
            <consortium name="DOE Joint Genome Institute"/>
            <person name="Kuo A."/>
            <person name="Kohler A."/>
            <person name="Nagy L.G."/>
            <person name="Floudas D."/>
            <person name="Copeland A."/>
            <person name="Barry K.W."/>
            <person name="Cichocki N."/>
            <person name="Veneault-Fourrey C."/>
            <person name="LaButti K."/>
            <person name="Lindquist E.A."/>
            <person name="Lipzen A."/>
            <person name="Lundell T."/>
            <person name="Morin E."/>
            <person name="Murat C."/>
            <person name="Sun H."/>
            <person name="Tunlid A."/>
            <person name="Henrissat B."/>
            <person name="Grigoriev I.V."/>
            <person name="Hibbett D.S."/>
            <person name="Martin F."/>
            <person name="Nordberg H.P."/>
            <person name="Cantor M.N."/>
            <person name="Hua S.X."/>
        </authorList>
    </citation>
    <scope>NUCLEOTIDE SEQUENCE [LARGE SCALE GENOMIC DNA]</scope>
    <source>
        <strain evidence="1 2">LaAM-08-1</strain>
    </source>
</reference>